<sequence length="248" mass="28458">MRIAICIPDNYPTFQKPFVFSLMSVLASFQAWANKGKDKYEVNTIFNDHGRVDDMRNGLAEGAIRDGYDAVMWMDSDMVFPPMTLIRLVSHLNKNPKLEAASGLYTYKTPPYLPHVYPKLDNGKFRIGASYPIEQPFYVDGAGFGCLLMRTSVFNRLKRPYFTFRFKQGKIIKGEDLGFCRDAKMKMLLDPQIRCGHLRLTPFGIEDYIAFNHAEIQDGKITLSKERMHAIMDIMPQLKKGSKKLTHN</sequence>
<name>A0A6H1ZHF8_9ZZZZ</name>
<dbReference type="AlphaFoldDB" id="A0A6H1ZHF8"/>
<proteinExistence type="predicted"/>
<protein>
    <recommendedName>
        <fullName evidence="2">Glycosyltransferase</fullName>
    </recommendedName>
</protein>
<organism evidence="1">
    <name type="scientific">viral metagenome</name>
    <dbReference type="NCBI Taxonomy" id="1070528"/>
    <lineage>
        <taxon>unclassified sequences</taxon>
        <taxon>metagenomes</taxon>
        <taxon>organismal metagenomes</taxon>
    </lineage>
</organism>
<evidence type="ECO:0008006" key="2">
    <source>
        <dbReference type="Google" id="ProtNLM"/>
    </source>
</evidence>
<accession>A0A6H1ZHF8</accession>
<dbReference type="Gene3D" id="3.90.550.40">
    <property type="match status" value="1"/>
</dbReference>
<reference evidence="1" key="1">
    <citation type="submission" date="2020-03" db="EMBL/GenBank/DDBJ databases">
        <title>The deep terrestrial virosphere.</title>
        <authorList>
            <person name="Holmfeldt K."/>
            <person name="Nilsson E."/>
            <person name="Simone D."/>
            <person name="Lopez-Fernandez M."/>
            <person name="Wu X."/>
            <person name="de Brujin I."/>
            <person name="Lundin D."/>
            <person name="Andersson A."/>
            <person name="Bertilsson S."/>
            <person name="Dopson M."/>
        </authorList>
    </citation>
    <scope>NUCLEOTIDE SEQUENCE</scope>
    <source>
        <strain evidence="1">TM448A00583</strain>
    </source>
</reference>
<dbReference type="SUPFAM" id="SSF53448">
    <property type="entry name" value="Nucleotide-diphospho-sugar transferases"/>
    <property type="match status" value="1"/>
</dbReference>
<gene>
    <name evidence="1" type="ORF">TM448A00583_0007</name>
</gene>
<evidence type="ECO:0000313" key="1">
    <source>
        <dbReference type="EMBL" id="QJA46968.1"/>
    </source>
</evidence>
<dbReference type="InterPro" id="IPR029044">
    <property type="entry name" value="Nucleotide-diphossugar_trans"/>
</dbReference>
<dbReference type="EMBL" id="MT144027">
    <property type="protein sequence ID" value="QJA46968.1"/>
    <property type="molecule type" value="Genomic_DNA"/>
</dbReference>